<reference evidence="1 2" key="1">
    <citation type="journal article" date="2021" name="Commun. Biol.">
        <title>The genome of Shorea leprosula (Dipterocarpaceae) highlights the ecological relevance of drought in aseasonal tropical rainforests.</title>
        <authorList>
            <person name="Ng K.K.S."/>
            <person name="Kobayashi M.J."/>
            <person name="Fawcett J.A."/>
            <person name="Hatakeyama M."/>
            <person name="Paape T."/>
            <person name="Ng C.H."/>
            <person name="Ang C.C."/>
            <person name="Tnah L.H."/>
            <person name="Lee C.T."/>
            <person name="Nishiyama T."/>
            <person name="Sese J."/>
            <person name="O'Brien M.J."/>
            <person name="Copetti D."/>
            <person name="Mohd Noor M.I."/>
            <person name="Ong R.C."/>
            <person name="Putra M."/>
            <person name="Sireger I.Z."/>
            <person name="Indrioko S."/>
            <person name="Kosugi Y."/>
            <person name="Izuno A."/>
            <person name="Isagi Y."/>
            <person name="Lee S.L."/>
            <person name="Shimizu K.K."/>
        </authorList>
    </citation>
    <scope>NUCLEOTIDE SEQUENCE [LARGE SCALE GENOMIC DNA]</scope>
    <source>
        <strain evidence="1">214</strain>
    </source>
</reference>
<protein>
    <submittedName>
        <fullName evidence="1">Uncharacterized protein</fullName>
    </submittedName>
</protein>
<organism evidence="1 2">
    <name type="scientific">Rubroshorea leprosula</name>
    <dbReference type="NCBI Taxonomy" id="152421"/>
    <lineage>
        <taxon>Eukaryota</taxon>
        <taxon>Viridiplantae</taxon>
        <taxon>Streptophyta</taxon>
        <taxon>Embryophyta</taxon>
        <taxon>Tracheophyta</taxon>
        <taxon>Spermatophyta</taxon>
        <taxon>Magnoliopsida</taxon>
        <taxon>eudicotyledons</taxon>
        <taxon>Gunneridae</taxon>
        <taxon>Pentapetalae</taxon>
        <taxon>rosids</taxon>
        <taxon>malvids</taxon>
        <taxon>Malvales</taxon>
        <taxon>Dipterocarpaceae</taxon>
        <taxon>Rubroshorea</taxon>
    </lineage>
</organism>
<evidence type="ECO:0000313" key="2">
    <source>
        <dbReference type="Proteomes" id="UP001054252"/>
    </source>
</evidence>
<dbReference type="AlphaFoldDB" id="A0AAV5LDC3"/>
<accession>A0AAV5LDC3</accession>
<evidence type="ECO:0000313" key="1">
    <source>
        <dbReference type="EMBL" id="GKV35271.1"/>
    </source>
</evidence>
<comment type="caution">
    <text evidence="1">The sequence shown here is derived from an EMBL/GenBank/DDBJ whole genome shotgun (WGS) entry which is preliminary data.</text>
</comment>
<gene>
    <name evidence="1" type="ORF">SLEP1_g43572</name>
</gene>
<name>A0AAV5LDC3_9ROSI</name>
<sequence length="91" mass="10286">MLGKNSRANLANVRSQEVSFNDEVAVAFEKKIVSFIVENAVKNELNKAYSKKAKKTRHSLSVPGKLKSLLQHYLLLKYAAIYTHQFPTSSF</sequence>
<dbReference type="EMBL" id="BPVZ01000110">
    <property type="protein sequence ID" value="GKV35271.1"/>
    <property type="molecule type" value="Genomic_DNA"/>
</dbReference>
<dbReference type="Proteomes" id="UP001054252">
    <property type="component" value="Unassembled WGS sequence"/>
</dbReference>
<proteinExistence type="predicted"/>
<keyword evidence="2" id="KW-1185">Reference proteome</keyword>